<gene>
    <name evidence="1" type="ORF">JJB74_11580</name>
</gene>
<evidence type="ECO:0000313" key="2">
    <source>
        <dbReference type="Proteomes" id="UP000622890"/>
    </source>
</evidence>
<proteinExistence type="predicted"/>
<reference evidence="1" key="1">
    <citation type="submission" date="2021-01" db="EMBL/GenBank/DDBJ databases">
        <title>Genome sequence of strain Noviherbaspirillum sp. DKR-6.</title>
        <authorList>
            <person name="Chaudhary D.K."/>
        </authorList>
    </citation>
    <scope>NUCLEOTIDE SEQUENCE</scope>
    <source>
        <strain evidence="1">DKR-6</strain>
    </source>
</reference>
<accession>A0A934SYZ4</accession>
<keyword evidence="2" id="KW-1185">Reference proteome</keyword>
<evidence type="ECO:0000313" key="1">
    <source>
        <dbReference type="EMBL" id="MBK4735254.1"/>
    </source>
</evidence>
<dbReference type="EMBL" id="JAEPBG010000004">
    <property type="protein sequence ID" value="MBK4735254.1"/>
    <property type="molecule type" value="Genomic_DNA"/>
</dbReference>
<organism evidence="1 2">
    <name type="scientific">Noviherbaspirillum pedocola</name>
    <dbReference type="NCBI Taxonomy" id="2801341"/>
    <lineage>
        <taxon>Bacteria</taxon>
        <taxon>Pseudomonadati</taxon>
        <taxon>Pseudomonadota</taxon>
        <taxon>Betaproteobacteria</taxon>
        <taxon>Burkholderiales</taxon>
        <taxon>Oxalobacteraceae</taxon>
        <taxon>Noviherbaspirillum</taxon>
    </lineage>
</organism>
<dbReference type="AlphaFoldDB" id="A0A934SYZ4"/>
<dbReference type="Proteomes" id="UP000622890">
    <property type="component" value="Unassembled WGS sequence"/>
</dbReference>
<dbReference type="RefSeq" id="WP_200592030.1">
    <property type="nucleotide sequence ID" value="NZ_JAEPBG010000004.1"/>
</dbReference>
<sequence length="53" mass="6626">MYPCQRPRKEQVREWLQNEVAQHRPPPALIEIRRQLGWGWIEMEREERQREGQ</sequence>
<protein>
    <submittedName>
        <fullName evidence="1">Uncharacterized protein</fullName>
    </submittedName>
</protein>
<name>A0A934SYZ4_9BURK</name>
<comment type="caution">
    <text evidence="1">The sequence shown here is derived from an EMBL/GenBank/DDBJ whole genome shotgun (WGS) entry which is preliminary data.</text>
</comment>